<protein>
    <submittedName>
        <fullName evidence="2">Uncharacterized protein</fullName>
    </submittedName>
</protein>
<accession>A0ABW5S649</accession>
<feature type="transmembrane region" description="Helical" evidence="1">
    <location>
        <begin position="41"/>
        <end position="66"/>
    </location>
</feature>
<proteinExistence type="predicted"/>
<keyword evidence="1" id="KW-0812">Transmembrane</keyword>
<reference evidence="3" key="1">
    <citation type="journal article" date="2019" name="Int. J. Syst. Evol. Microbiol.">
        <title>The Global Catalogue of Microorganisms (GCM) 10K type strain sequencing project: providing services to taxonomists for standard genome sequencing and annotation.</title>
        <authorList>
            <consortium name="The Broad Institute Genomics Platform"/>
            <consortium name="The Broad Institute Genome Sequencing Center for Infectious Disease"/>
            <person name="Wu L."/>
            <person name="Ma J."/>
        </authorList>
    </citation>
    <scope>NUCLEOTIDE SEQUENCE [LARGE SCALE GENOMIC DNA]</scope>
    <source>
        <strain evidence="3">TISTR 2466</strain>
    </source>
</reference>
<feature type="transmembrane region" description="Helical" evidence="1">
    <location>
        <begin position="6"/>
        <end position="21"/>
    </location>
</feature>
<dbReference type="RefSeq" id="WP_253062735.1">
    <property type="nucleotide sequence ID" value="NZ_JAMXWM010000015.1"/>
</dbReference>
<keyword evidence="1" id="KW-1133">Transmembrane helix</keyword>
<keyword evidence="3" id="KW-1185">Reference proteome</keyword>
<name>A0ABW5S649_9BACL</name>
<dbReference type="EMBL" id="JBHUMQ010000033">
    <property type="protein sequence ID" value="MFD2694920.1"/>
    <property type="molecule type" value="Genomic_DNA"/>
</dbReference>
<dbReference type="Proteomes" id="UP001597399">
    <property type="component" value="Unassembled WGS sequence"/>
</dbReference>
<gene>
    <name evidence="2" type="ORF">ACFSUE_14980</name>
</gene>
<organism evidence="2 3">
    <name type="scientific">Sporolactobacillus shoreicorticis</name>
    <dbReference type="NCBI Taxonomy" id="1923877"/>
    <lineage>
        <taxon>Bacteria</taxon>
        <taxon>Bacillati</taxon>
        <taxon>Bacillota</taxon>
        <taxon>Bacilli</taxon>
        <taxon>Bacillales</taxon>
        <taxon>Sporolactobacillaceae</taxon>
        <taxon>Sporolactobacillus</taxon>
    </lineage>
</organism>
<comment type="caution">
    <text evidence="2">The sequence shown here is derived from an EMBL/GenBank/DDBJ whole genome shotgun (WGS) entry which is preliminary data.</text>
</comment>
<keyword evidence="1" id="KW-0472">Membrane</keyword>
<evidence type="ECO:0000313" key="2">
    <source>
        <dbReference type="EMBL" id="MFD2694920.1"/>
    </source>
</evidence>
<feature type="transmembrane region" description="Helical" evidence="1">
    <location>
        <begin position="72"/>
        <end position="90"/>
    </location>
</feature>
<evidence type="ECO:0000256" key="1">
    <source>
        <dbReference type="SAM" id="Phobius"/>
    </source>
</evidence>
<evidence type="ECO:0000313" key="3">
    <source>
        <dbReference type="Proteomes" id="UP001597399"/>
    </source>
</evidence>
<sequence>MNRLTVLGILLIVCGSLFFFCRKKLLLPRSMQHRIKKPHRFILTISIMLLLAGIYSVLAPVLTVMMGADYWILYYAGLLGCIMLLILFLLPKS</sequence>